<dbReference type="Pfam" id="PF09250">
    <property type="entry name" value="Prim-Pol"/>
    <property type="match status" value="1"/>
</dbReference>
<dbReference type="EMBL" id="JADGJD010001730">
    <property type="protein sequence ID" value="KAJ3038451.1"/>
    <property type="molecule type" value="Genomic_DNA"/>
</dbReference>
<dbReference type="Proteomes" id="UP001212841">
    <property type="component" value="Unassembled WGS sequence"/>
</dbReference>
<evidence type="ECO:0000259" key="5">
    <source>
        <dbReference type="PROSITE" id="PS51206"/>
    </source>
</evidence>
<dbReference type="InterPro" id="IPR015330">
    <property type="entry name" value="DNA_primase/pol_bifunc_N"/>
</dbReference>
<accession>A0AAD5S2W5</accession>
<dbReference type="GO" id="GO:0016787">
    <property type="term" value="F:hydrolase activity"/>
    <property type="evidence" value="ECO:0007669"/>
    <property type="project" value="UniProtKB-KW"/>
</dbReference>
<evidence type="ECO:0000313" key="7">
    <source>
        <dbReference type="Proteomes" id="UP001212841"/>
    </source>
</evidence>
<gene>
    <name evidence="6" type="ORF">HK097_003178</name>
</gene>
<dbReference type="GO" id="GO:0005524">
    <property type="term" value="F:ATP binding"/>
    <property type="evidence" value="ECO:0007669"/>
    <property type="project" value="UniProtKB-KW"/>
</dbReference>
<dbReference type="AlphaFoldDB" id="A0AAD5S2W5"/>
<evidence type="ECO:0000313" key="6">
    <source>
        <dbReference type="EMBL" id="KAJ3038451.1"/>
    </source>
</evidence>
<keyword evidence="2" id="KW-0378">Hydrolase</keyword>
<sequence length="877" mass="101548">MVNQKLSVKGIDTSTLYNHAEHYHMKGFTPIPIRVDKFDWNEKKQKYKKDRLLFPADWQKTTYEDALDQFADPYIYAKKNKQIQKDANGENVKQYFEPNALGLLCNDRLFVVDVDDKEQWEAALWKHNIEIPQYVCKEETLGGGIHYFFKQDERTKKFGVTQKAKVFGEQMEVDLLTENRCCIVFPTAWNTADGQIFEYKQMSTDLHVYDDVLTELPDSLYEAFKCNIKGRRIKQEDSDTETEPETSRKRPKLEPKLELSSEEVAVEAIVDEVFPLVNLEKESYIGTYKFDTEKHVLYLNTGESFCPIQNCHHSTAVQKVTVTKNMITRGCWSGKCVKKSKEKTQVDKLSPVTKKLLYNLLQLEEEPQDQQKTEADEANMLFDDGFPRERLFQPTLLNAAEWYLQLRPTNIVKFTNGNTYTIGDDNRWSAALNVKESALNIHISRTLVAEFKQYISTAKENGWNAILKKLQNSLSFFVDFAENSRSNQIAENVIRLVPALENNPDLFTSKPHLFAFSDVVIDLNTMQPHQIQPDDYILRHTGYPLPKGGPNEAIRKEILQFLRDIYGTAEESQYVLQVLARAMYGELVEEMYLVHKGPGGNGKSMLLLLVKVAFGDYFYAIDSSVFTNKKTGADQFSSQLCNAFARRILCTSEPEVSSKFLSAILKLISGRDPITTRTLHGKPFTFTITGLLNILVNHILVTDVMDGGIVRRQRYSEYPYEYKDELDEYNNPEETMMRKADLGMKERFRSNAYRDQFILILLETYASNFCQQKRIETPFRVKNFTKLNAIESLPFAPWFNQMYKFTGDDKDMVIASETFIEYVASGGKMGRTNFHAAMKQIFRIYKHSREHYVGFREWTEDERKEEGIRRPGQIVLF</sequence>
<reference evidence="6" key="1">
    <citation type="submission" date="2020-05" db="EMBL/GenBank/DDBJ databases">
        <title>Phylogenomic resolution of chytrid fungi.</title>
        <authorList>
            <person name="Stajich J.E."/>
            <person name="Amses K."/>
            <person name="Simmons R."/>
            <person name="Seto K."/>
            <person name="Myers J."/>
            <person name="Bonds A."/>
            <person name="Quandt C.A."/>
            <person name="Barry K."/>
            <person name="Liu P."/>
            <person name="Grigoriev I."/>
            <person name="Longcore J.E."/>
            <person name="James T.Y."/>
        </authorList>
    </citation>
    <scope>NUCLEOTIDE SEQUENCE</scope>
    <source>
        <strain evidence="6">JEL0318</strain>
    </source>
</reference>
<evidence type="ECO:0000256" key="4">
    <source>
        <dbReference type="SAM" id="MobiDB-lite"/>
    </source>
</evidence>
<dbReference type="PANTHER" id="PTHR35372">
    <property type="entry name" value="ATP BINDING PROTEIN-RELATED"/>
    <property type="match status" value="1"/>
</dbReference>
<protein>
    <recommendedName>
        <fullName evidence="5">SF3 helicase domain-containing protein</fullName>
    </recommendedName>
</protein>
<dbReference type="SUPFAM" id="SSF56747">
    <property type="entry name" value="Prim-pol domain"/>
    <property type="match status" value="1"/>
</dbReference>
<dbReference type="InterPro" id="IPR051620">
    <property type="entry name" value="ORF904-like_C"/>
</dbReference>
<evidence type="ECO:0000256" key="3">
    <source>
        <dbReference type="ARBA" id="ARBA00022840"/>
    </source>
</evidence>
<dbReference type="PANTHER" id="PTHR35372:SF2">
    <property type="entry name" value="SF3 HELICASE DOMAIN-CONTAINING PROTEIN"/>
    <property type="match status" value="1"/>
</dbReference>
<feature type="region of interest" description="Disordered" evidence="4">
    <location>
        <begin position="235"/>
        <end position="255"/>
    </location>
</feature>
<dbReference type="Pfam" id="PF08706">
    <property type="entry name" value="D5_N"/>
    <property type="match status" value="1"/>
</dbReference>
<keyword evidence="3" id="KW-0067">ATP-binding</keyword>
<dbReference type="InterPro" id="IPR014818">
    <property type="entry name" value="Phage/plasmid_primase_P4_C"/>
</dbReference>
<comment type="caution">
    <text evidence="6">The sequence shown here is derived from an EMBL/GenBank/DDBJ whole genome shotgun (WGS) entry which is preliminary data.</text>
</comment>
<dbReference type="InterPro" id="IPR027417">
    <property type="entry name" value="P-loop_NTPase"/>
</dbReference>
<keyword evidence="7" id="KW-1185">Reference proteome</keyword>
<keyword evidence="1" id="KW-0547">Nucleotide-binding</keyword>
<feature type="domain" description="SF3 helicase" evidence="5">
    <location>
        <begin position="532"/>
        <end position="733"/>
    </location>
</feature>
<organism evidence="6 7">
    <name type="scientific">Rhizophlyctis rosea</name>
    <dbReference type="NCBI Taxonomy" id="64517"/>
    <lineage>
        <taxon>Eukaryota</taxon>
        <taxon>Fungi</taxon>
        <taxon>Fungi incertae sedis</taxon>
        <taxon>Chytridiomycota</taxon>
        <taxon>Chytridiomycota incertae sedis</taxon>
        <taxon>Chytridiomycetes</taxon>
        <taxon>Rhizophlyctidales</taxon>
        <taxon>Rhizophlyctidaceae</taxon>
        <taxon>Rhizophlyctis</taxon>
    </lineage>
</organism>
<proteinExistence type="predicted"/>
<dbReference type="PROSITE" id="PS51206">
    <property type="entry name" value="SF3_HELICASE_1"/>
    <property type="match status" value="1"/>
</dbReference>
<dbReference type="Gene3D" id="3.40.50.300">
    <property type="entry name" value="P-loop containing nucleotide triphosphate hydrolases"/>
    <property type="match status" value="1"/>
</dbReference>
<evidence type="ECO:0000256" key="2">
    <source>
        <dbReference type="ARBA" id="ARBA00022801"/>
    </source>
</evidence>
<dbReference type="InterPro" id="IPR014015">
    <property type="entry name" value="Helicase_SF3_DNA-vir"/>
</dbReference>
<feature type="compositionally biased region" description="Basic and acidic residues" evidence="4">
    <location>
        <begin position="245"/>
        <end position="255"/>
    </location>
</feature>
<name>A0AAD5S2W5_9FUNG</name>
<evidence type="ECO:0000256" key="1">
    <source>
        <dbReference type="ARBA" id="ARBA00022741"/>
    </source>
</evidence>